<evidence type="ECO:0000256" key="3">
    <source>
        <dbReference type="ARBA" id="ARBA00022475"/>
    </source>
</evidence>
<evidence type="ECO:0008006" key="10">
    <source>
        <dbReference type="Google" id="ProtNLM"/>
    </source>
</evidence>
<sequence>MTIEETAWIYIFSYCGAIGLILLGIFAMVMYRHLIRIIFGLILLEAGVNLFLITIGYRPNAVAPILVEGQIPAAMVDPIPQALVLTAIVIGVGVQALALALVVKTYKAYGTLDTKVLAEKIAQESGTHVIDGIPVEETSA</sequence>
<accession>A0A4E0RKM2</accession>
<dbReference type="GO" id="GO:0005886">
    <property type="term" value="C:plasma membrane"/>
    <property type="evidence" value="ECO:0007669"/>
    <property type="project" value="UniProtKB-SubCell"/>
</dbReference>
<dbReference type="Pfam" id="PF00420">
    <property type="entry name" value="Oxidored_q2"/>
    <property type="match status" value="1"/>
</dbReference>
<evidence type="ECO:0000256" key="4">
    <source>
        <dbReference type="ARBA" id="ARBA00022692"/>
    </source>
</evidence>
<comment type="similarity">
    <text evidence="2">Belongs to the CPA3 antiporters (TC 2.A.63) subunit C family.</text>
</comment>
<evidence type="ECO:0000256" key="1">
    <source>
        <dbReference type="ARBA" id="ARBA00004651"/>
    </source>
</evidence>
<dbReference type="InterPro" id="IPR050601">
    <property type="entry name" value="CPA3_antiporter_subunitC"/>
</dbReference>
<evidence type="ECO:0000256" key="7">
    <source>
        <dbReference type="SAM" id="Phobius"/>
    </source>
</evidence>
<keyword evidence="4 7" id="KW-0812">Transmembrane</keyword>
<comment type="caution">
    <text evidence="8">The sequence shown here is derived from an EMBL/GenBank/DDBJ whole genome shotgun (WGS) entry which is preliminary data.</text>
</comment>
<dbReference type="AlphaFoldDB" id="A0A4E0RKM2"/>
<name>A0A4E0RKM2_9GAMM</name>
<gene>
    <name evidence="8" type="ORF">PN36_05670</name>
</gene>
<comment type="subcellular location">
    <subcellularLocation>
        <location evidence="1">Cell membrane</location>
        <topology evidence="1">Multi-pass membrane protein</topology>
    </subcellularLocation>
</comment>
<evidence type="ECO:0000256" key="6">
    <source>
        <dbReference type="ARBA" id="ARBA00023136"/>
    </source>
</evidence>
<dbReference type="PANTHER" id="PTHR34583">
    <property type="entry name" value="ANTIPORTER SUBUNIT MNHC2-RELATED"/>
    <property type="match status" value="1"/>
</dbReference>
<protein>
    <recommendedName>
        <fullName evidence="10">Cation:proton antiporter</fullName>
    </recommendedName>
</protein>
<dbReference type="Gene3D" id="1.10.287.3510">
    <property type="match status" value="1"/>
</dbReference>
<evidence type="ECO:0000313" key="8">
    <source>
        <dbReference type="EMBL" id="TGO03516.1"/>
    </source>
</evidence>
<dbReference type="Proteomes" id="UP000030428">
    <property type="component" value="Unassembled WGS sequence"/>
</dbReference>
<feature type="transmembrane region" description="Helical" evidence="7">
    <location>
        <begin position="82"/>
        <end position="103"/>
    </location>
</feature>
<reference evidence="8 9" key="1">
    <citation type="journal article" date="2016" name="Front. Microbiol.">
        <title>Single-Cell (Meta-)Genomics of a Dimorphic Candidatus Thiomargarita nelsonii Reveals Genomic Plasticity.</title>
        <authorList>
            <person name="Flood B.E."/>
            <person name="Fliss P."/>
            <person name="Jones D.S."/>
            <person name="Dick G.J."/>
            <person name="Jain S."/>
            <person name="Kaster A.K."/>
            <person name="Winkel M."/>
            <person name="Mussmann M."/>
            <person name="Bailey J."/>
        </authorList>
    </citation>
    <scope>NUCLEOTIDE SEQUENCE [LARGE SCALE GENOMIC DNA]</scope>
    <source>
        <strain evidence="8">Hydrate Ridge</strain>
    </source>
</reference>
<evidence type="ECO:0000313" key="9">
    <source>
        <dbReference type="Proteomes" id="UP000030428"/>
    </source>
</evidence>
<keyword evidence="3" id="KW-1003">Cell membrane</keyword>
<feature type="transmembrane region" description="Helical" evidence="7">
    <location>
        <begin position="37"/>
        <end position="57"/>
    </location>
</feature>
<feature type="transmembrane region" description="Helical" evidence="7">
    <location>
        <begin position="6"/>
        <end position="30"/>
    </location>
</feature>
<dbReference type="EMBL" id="JSZA02000015">
    <property type="protein sequence ID" value="TGO03516.1"/>
    <property type="molecule type" value="Genomic_DNA"/>
</dbReference>
<keyword evidence="6 7" id="KW-0472">Membrane</keyword>
<evidence type="ECO:0000256" key="5">
    <source>
        <dbReference type="ARBA" id="ARBA00022989"/>
    </source>
</evidence>
<proteinExistence type="inferred from homology"/>
<keyword evidence="9" id="KW-1185">Reference proteome</keyword>
<dbReference type="PANTHER" id="PTHR34583:SF2">
    <property type="entry name" value="ANTIPORTER SUBUNIT MNHC2-RELATED"/>
    <property type="match status" value="1"/>
</dbReference>
<keyword evidence="5 7" id="KW-1133">Transmembrane helix</keyword>
<evidence type="ECO:0000256" key="2">
    <source>
        <dbReference type="ARBA" id="ARBA00010388"/>
    </source>
</evidence>
<dbReference type="InterPro" id="IPR039428">
    <property type="entry name" value="NUOK/Mnh_C1-like"/>
</dbReference>
<organism evidence="8 9">
    <name type="scientific">Candidatus Thiomargarita nelsonii</name>
    <dbReference type="NCBI Taxonomy" id="1003181"/>
    <lineage>
        <taxon>Bacteria</taxon>
        <taxon>Pseudomonadati</taxon>
        <taxon>Pseudomonadota</taxon>
        <taxon>Gammaproteobacteria</taxon>
        <taxon>Thiotrichales</taxon>
        <taxon>Thiotrichaceae</taxon>
        <taxon>Thiomargarita</taxon>
    </lineage>
</organism>